<keyword evidence="7" id="KW-0479">Metal-binding</keyword>
<keyword evidence="9" id="KW-0560">Oxidoreductase</keyword>
<evidence type="ECO:0000256" key="5">
    <source>
        <dbReference type="ARBA" id="ARBA00022630"/>
    </source>
</evidence>
<feature type="compositionally biased region" description="Polar residues" evidence="16">
    <location>
        <begin position="1"/>
        <end position="10"/>
    </location>
</feature>
<evidence type="ECO:0000256" key="12">
    <source>
        <dbReference type="ARBA" id="ARBA00023164"/>
    </source>
</evidence>
<protein>
    <recommendedName>
        <fullName evidence="15">glutamate synthase (ferredoxin)</fullName>
        <ecNumber evidence="15">1.4.7.1</ecNumber>
    </recommendedName>
</protein>
<feature type="domain" description="Glutamine amidotransferase type-2" evidence="17">
    <location>
        <begin position="26"/>
        <end position="70"/>
    </location>
</feature>
<evidence type="ECO:0000256" key="11">
    <source>
        <dbReference type="ARBA" id="ARBA00023014"/>
    </source>
</evidence>
<keyword evidence="13" id="KW-0003">3Fe-4S</keyword>
<comment type="cofactor">
    <cofactor evidence="1">
        <name>FMN</name>
        <dbReference type="ChEBI" id="CHEBI:58210"/>
    </cofactor>
</comment>
<dbReference type="PANTHER" id="PTHR11938:SF133">
    <property type="entry name" value="GLUTAMATE SYNTHASE (NADH)"/>
    <property type="match status" value="1"/>
</dbReference>
<feature type="non-terminal residue" evidence="18">
    <location>
        <position position="70"/>
    </location>
</feature>
<organism evidence="18 19">
    <name type="scientific">Caligus rogercresseyi</name>
    <name type="common">Sea louse</name>
    <dbReference type="NCBI Taxonomy" id="217165"/>
    <lineage>
        <taxon>Eukaryota</taxon>
        <taxon>Metazoa</taxon>
        <taxon>Ecdysozoa</taxon>
        <taxon>Arthropoda</taxon>
        <taxon>Crustacea</taxon>
        <taxon>Multicrustacea</taxon>
        <taxon>Hexanauplia</taxon>
        <taxon>Copepoda</taxon>
        <taxon>Siphonostomatoida</taxon>
        <taxon>Caligidae</taxon>
        <taxon>Caligus</taxon>
    </lineage>
</organism>
<evidence type="ECO:0000256" key="4">
    <source>
        <dbReference type="ARBA" id="ARBA00022605"/>
    </source>
</evidence>
<evidence type="ECO:0000256" key="16">
    <source>
        <dbReference type="SAM" id="MobiDB-lite"/>
    </source>
</evidence>
<dbReference type="OrthoDB" id="4327079at2759"/>
<dbReference type="SUPFAM" id="SSF56235">
    <property type="entry name" value="N-terminal nucleophile aminohydrolases (Ntn hydrolases)"/>
    <property type="match status" value="1"/>
</dbReference>
<dbReference type="EMBL" id="CP045905">
    <property type="protein sequence ID" value="QQP36725.1"/>
    <property type="molecule type" value="Genomic_DNA"/>
</dbReference>
<dbReference type="InterPro" id="IPR050711">
    <property type="entry name" value="ET-N_metabolism_enzyme"/>
</dbReference>
<evidence type="ECO:0000259" key="17">
    <source>
        <dbReference type="PROSITE" id="PS51278"/>
    </source>
</evidence>
<dbReference type="AlphaFoldDB" id="A0A7T8GS28"/>
<evidence type="ECO:0000313" key="19">
    <source>
        <dbReference type="Proteomes" id="UP000595437"/>
    </source>
</evidence>
<evidence type="ECO:0000313" key="18">
    <source>
        <dbReference type="EMBL" id="QQP36725.1"/>
    </source>
</evidence>
<keyword evidence="8" id="KW-0315">Glutamine amidotransferase</keyword>
<dbReference type="InterPro" id="IPR029055">
    <property type="entry name" value="Ntn_hydrolases_N"/>
</dbReference>
<dbReference type="PROSITE" id="PS51278">
    <property type="entry name" value="GATASE_TYPE_2"/>
    <property type="match status" value="1"/>
</dbReference>
<dbReference type="GO" id="GO:0016040">
    <property type="term" value="F:glutamate synthase (NADH) activity"/>
    <property type="evidence" value="ECO:0007669"/>
    <property type="project" value="TreeGrafter"/>
</dbReference>
<dbReference type="Gene3D" id="3.60.20.10">
    <property type="entry name" value="Glutamine Phosphoribosylpyrophosphate, subunit 1, domain 1"/>
    <property type="match status" value="1"/>
</dbReference>
<keyword evidence="5" id="KW-0285">Flavoprotein</keyword>
<dbReference type="GO" id="GO:0019676">
    <property type="term" value="P:ammonia assimilation cycle"/>
    <property type="evidence" value="ECO:0007669"/>
    <property type="project" value="TreeGrafter"/>
</dbReference>
<evidence type="ECO:0000256" key="2">
    <source>
        <dbReference type="ARBA" id="ARBA00001927"/>
    </source>
</evidence>
<keyword evidence="6" id="KW-0288">FMN</keyword>
<keyword evidence="12" id="KW-0314">Glutamate biosynthesis</keyword>
<dbReference type="Proteomes" id="UP000595437">
    <property type="component" value="Chromosome 16"/>
</dbReference>
<dbReference type="PANTHER" id="PTHR11938">
    <property type="entry name" value="FAD NADPH DEHYDROGENASE/OXIDOREDUCTASE"/>
    <property type="match status" value="1"/>
</dbReference>
<evidence type="ECO:0000256" key="10">
    <source>
        <dbReference type="ARBA" id="ARBA00023004"/>
    </source>
</evidence>
<comment type="cofactor">
    <cofactor evidence="2">
        <name>[3Fe-4S] cluster</name>
        <dbReference type="ChEBI" id="CHEBI:21137"/>
    </cofactor>
</comment>
<dbReference type="GO" id="GO:0046872">
    <property type="term" value="F:metal ion binding"/>
    <property type="evidence" value="ECO:0007669"/>
    <property type="project" value="UniProtKB-KW"/>
</dbReference>
<evidence type="ECO:0000256" key="3">
    <source>
        <dbReference type="ARBA" id="ARBA00009716"/>
    </source>
</evidence>
<dbReference type="GO" id="GO:0006537">
    <property type="term" value="P:glutamate biosynthetic process"/>
    <property type="evidence" value="ECO:0007669"/>
    <property type="project" value="UniProtKB-KW"/>
</dbReference>
<evidence type="ECO:0000256" key="8">
    <source>
        <dbReference type="ARBA" id="ARBA00022962"/>
    </source>
</evidence>
<feature type="region of interest" description="Disordered" evidence="16">
    <location>
        <begin position="1"/>
        <end position="21"/>
    </location>
</feature>
<dbReference type="GO" id="GO:0051538">
    <property type="term" value="F:3 iron, 4 sulfur cluster binding"/>
    <property type="evidence" value="ECO:0007669"/>
    <property type="project" value="UniProtKB-KW"/>
</dbReference>
<keyword evidence="11" id="KW-0411">Iron-sulfur</keyword>
<comment type="pathway">
    <text evidence="14">Amino-acid biosynthesis; L-glutamate biosynthesis via GLT pathway; L-glutamate from 2-oxoglutarate and L-glutamine (ferredoxin route): step 1/1.</text>
</comment>
<dbReference type="EC" id="1.4.7.1" evidence="15"/>
<accession>A0A7T8GS28</accession>
<dbReference type="GO" id="GO:0016041">
    <property type="term" value="F:glutamate synthase (ferredoxin) activity"/>
    <property type="evidence" value="ECO:0007669"/>
    <property type="project" value="UniProtKB-EC"/>
</dbReference>
<comment type="similarity">
    <text evidence="3">Belongs to the glutamate synthase family.</text>
</comment>
<evidence type="ECO:0000256" key="15">
    <source>
        <dbReference type="ARBA" id="ARBA00039085"/>
    </source>
</evidence>
<gene>
    <name evidence="18" type="ORF">FKW44_021905</name>
</gene>
<evidence type="ECO:0000256" key="9">
    <source>
        <dbReference type="ARBA" id="ARBA00023002"/>
    </source>
</evidence>
<keyword evidence="10" id="KW-0408">Iron</keyword>
<reference evidence="19" key="1">
    <citation type="submission" date="2021-01" db="EMBL/GenBank/DDBJ databases">
        <title>Caligus Genome Assembly.</title>
        <authorList>
            <person name="Gallardo-Escarate C."/>
        </authorList>
    </citation>
    <scope>NUCLEOTIDE SEQUENCE [LARGE SCALE GENOMIC DNA]</scope>
</reference>
<sequence length="70" mass="7478">MPFDSSSWSLPQAEGLYDPGQERDACGVGFVVNIDGRTSHDIFEDAAELSRRMEHRGACSSDNDSGDGAG</sequence>
<dbReference type="Pfam" id="PF00310">
    <property type="entry name" value="GATase_2"/>
    <property type="match status" value="1"/>
</dbReference>
<proteinExistence type="inferred from homology"/>
<evidence type="ECO:0000256" key="1">
    <source>
        <dbReference type="ARBA" id="ARBA00001917"/>
    </source>
</evidence>
<keyword evidence="4" id="KW-0028">Amino-acid biosynthesis</keyword>
<name>A0A7T8GS28_CALRO</name>
<dbReference type="InterPro" id="IPR017932">
    <property type="entry name" value="GATase_2_dom"/>
</dbReference>
<evidence type="ECO:0000256" key="7">
    <source>
        <dbReference type="ARBA" id="ARBA00022723"/>
    </source>
</evidence>
<evidence type="ECO:0000256" key="14">
    <source>
        <dbReference type="ARBA" id="ARBA00037928"/>
    </source>
</evidence>
<keyword evidence="19" id="KW-1185">Reference proteome</keyword>
<evidence type="ECO:0000256" key="13">
    <source>
        <dbReference type="ARBA" id="ARBA00023291"/>
    </source>
</evidence>
<evidence type="ECO:0000256" key="6">
    <source>
        <dbReference type="ARBA" id="ARBA00022643"/>
    </source>
</evidence>